<accession>A0A7W2D5A1</accession>
<proteinExistence type="predicted"/>
<evidence type="ECO:0000313" key="12">
    <source>
        <dbReference type="EMBL" id="MBA4865038.1"/>
    </source>
</evidence>
<keyword evidence="5" id="KW-0130">Cell adhesion</keyword>
<keyword evidence="9" id="KW-0812">Transmembrane</keyword>
<evidence type="ECO:0000256" key="4">
    <source>
        <dbReference type="ARBA" id="ARBA00022729"/>
    </source>
</evidence>
<feature type="domain" description="Chaplin" evidence="11">
    <location>
        <begin position="105"/>
        <end position="145"/>
    </location>
</feature>
<dbReference type="PROSITE" id="PS51884">
    <property type="entry name" value="CHAPLIN"/>
    <property type="match status" value="2"/>
</dbReference>
<evidence type="ECO:0000259" key="11">
    <source>
        <dbReference type="PROSITE" id="PS51884"/>
    </source>
</evidence>
<dbReference type="Proteomes" id="UP000586976">
    <property type="component" value="Unassembled WGS sequence"/>
</dbReference>
<protein>
    <submittedName>
        <fullName evidence="12">Chaplin</fullName>
    </submittedName>
</protein>
<name>A0A7W2D5A1_9ACTN</name>
<evidence type="ECO:0000256" key="9">
    <source>
        <dbReference type="SAM" id="Phobius"/>
    </source>
</evidence>
<reference evidence="12 13" key="1">
    <citation type="submission" date="2020-07" db="EMBL/GenBank/DDBJ databases">
        <title>Streptomyces isolated from Indian soil.</title>
        <authorList>
            <person name="Mandal S."/>
            <person name="Maiti P.K."/>
        </authorList>
    </citation>
    <scope>NUCLEOTIDE SEQUENCE [LARGE SCALE GENOMIC DNA]</scope>
    <source>
        <strain evidence="12 13">PSKA54</strain>
    </source>
</reference>
<gene>
    <name evidence="12" type="ORF">H1V43_27530</name>
</gene>
<evidence type="ECO:0000256" key="3">
    <source>
        <dbReference type="ARBA" id="ARBA00022525"/>
    </source>
</evidence>
<organism evidence="12 13">
    <name type="scientific">Streptomyces himalayensis subsp. aureolus</name>
    <dbReference type="NCBI Taxonomy" id="2758039"/>
    <lineage>
        <taxon>Bacteria</taxon>
        <taxon>Bacillati</taxon>
        <taxon>Actinomycetota</taxon>
        <taxon>Actinomycetes</taxon>
        <taxon>Kitasatosporales</taxon>
        <taxon>Streptomycetaceae</taxon>
        <taxon>Streptomyces</taxon>
        <taxon>Streptomyces himalayensis</taxon>
    </lineage>
</organism>
<feature type="region of interest" description="Disordered" evidence="8">
    <location>
        <begin position="141"/>
        <end position="191"/>
    </location>
</feature>
<evidence type="ECO:0000256" key="2">
    <source>
        <dbReference type="ARBA" id="ARBA00022512"/>
    </source>
</evidence>
<evidence type="ECO:0000256" key="10">
    <source>
        <dbReference type="SAM" id="SignalP"/>
    </source>
</evidence>
<evidence type="ECO:0000256" key="6">
    <source>
        <dbReference type="ARBA" id="ARBA00023087"/>
    </source>
</evidence>
<feature type="signal peptide" evidence="10">
    <location>
        <begin position="1"/>
        <end position="27"/>
    </location>
</feature>
<feature type="domain" description="Chaplin" evidence="11">
    <location>
        <begin position="38"/>
        <end position="78"/>
    </location>
</feature>
<evidence type="ECO:0000256" key="1">
    <source>
        <dbReference type="ARBA" id="ARBA00004191"/>
    </source>
</evidence>
<feature type="compositionally biased region" description="Gly residues" evidence="8">
    <location>
        <begin position="86"/>
        <end position="98"/>
    </location>
</feature>
<evidence type="ECO:0000313" key="13">
    <source>
        <dbReference type="Proteomes" id="UP000586976"/>
    </source>
</evidence>
<keyword evidence="13" id="KW-1185">Reference proteome</keyword>
<evidence type="ECO:0000256" key="8">
    <source>
        <dbReference type="SAM" id="MobiDB-lite"/>
    </source>
</evidence>
<dbReference type="InterPro" id="IPR005528">
    <property type="entry name" value="ChpA-H"/>
</dbReference>
<dbReference type="Pfam" id="PF03777">
    <property type="entry name" value="ChpA-C"/>
    <property type="match status" value="2"/>
</dbReference>
<keyword evidence="9" id="KW-0472">Membrane</keyword>
<keyword evidence="3" id="KW-0964">Secreted</keyword>
<comment type="caution">
    <text evidence="12">The sequence shown here is derived from an EMBL/GenBank/DDBJ whole genome shotgun (WGS) entry which is preliminary data.</text>
</comment>
<feature type="chain" id="PRO_5030795763" evidence="10">
    <location>
        <begin position="28"/>
        <end position="232"/>
    </location>
</feature>
<sequence length="232" mass="22283">MRQVTRKRLTLAAATGVIAMTGGYAHADSGANGTASDSPGVLSGNSVQVPVDIPVNVCGNTVNVVGVLNPAADNDCGNVSDDNGDNGNGQASGGGSEAGGHASDSPGIGSGNNIQVPVDVPVNVCGNNVTVGGLGNAAADNECGNSSDGNEAAPPGGNTPSDPAHPDEPQAPVGDPGASDPNQPETHIVTAPQGAEQLAATGSSLPVGMVLPVGAGALLAGAVLYRKARSAA</sequence>
<dbReference type="EMBL" id="JACEQY010000036">
    <property type="protein sequence ID" value="MBA4865038.1"/>
    <property type="molecule type" value="Genomic_DNA"/>
</dbReference>
<evidence type="ECO:0000256" key="7">
    <source>
        <dbReference type="PROSITE-ProRule" id="PRU01232"/>
    </source>
</evidence>
<dbReference type="RefSeq" id="WP_181866602.1">
    <property type="nucleotide sequence ID" value="NZ_JACEQY010000036.1"/>
</dbReference>
<keyword evidence="2" id="KW-0134">Cell wall</keyword>
<dbReference type="GO" id="GO:0007155">
    <property type="term" value="P:cell adhesion"/>
    <property type="evidence" value="ECO:0007669"/>
    <property type="project" value="UniProtKB-KW"/>
</dbReference>
<comment type="subcellular location">
    <subcellularLocation>
        <location evidence="1">Secreted</location>
        <location evidence="1">Cell wall</location>
    </subcellularLocation>
</comment>
<keyword evidence="6 7" id="KW-0034">Amyloid</keyword>
<feature type="transmembrane region" description="Helical" evidence="9">
    <location>
        <begin position="205"/>
        <end position="225"/>
    </location>
</feature>
<keyword evidence="9" id="KW-1133">Transmembrane helix</keyword>
<dbReference type="AlphaFoldDB" id="A0A7W2D5A1"/>
<feature type="region of interest" description="Disordered" evidence="8">
    <location>
        <begin position="76"/>
        <end position="114"/>
    </location>
</feature>
<keyword evidence="4 10" id="KW-0732">Signal</keyword>
<evidence type="ECO:0000256" key="5">
    <source>
        <dbReference type="ARBA" id="ARBA00022889"/>
    </source>
</evidence>